<dbReference type="GeneID" id="17308788"/>
<dbReference type="EMBL" id="JH992973">
    <property type="protein sequence ID" value="EKX52335.1"/>
    <property type="molecule type" value="Genomic_DNA"/>
</dbReference>
<dbReference type="KEGG" id="gtt:GUITHDRAFT_150756"/>
<dbReference type="AlphaFoldDB" id="L1JVY0"/>
<dbReference type="HOGENOM" id="CLU_2565459_0_0_1"/>
<reference evidence="3" key="2">
    <citation type="submission" date="2012-11" db="EMBL/GenBank/DDBJ databases">
        <authorList>
            <person name="Kuo A."/>
            <person name="Curtis B.A."/>
            <person name="Tanifuji G."/>
            <person name="Burki F."/>
            <person name="Gruber A."/>
            <person name="Irimia M."/>
            <person name="Maruyama S."/>
            <person name="Arias M.C."/>
            <person name="Ball S.G."/>
            <person name="Gile G.H."/>
            <person name="Hirakawa Y."/>
            <person name="Hopkins J.F."/>
            <person name="Rensing S.A."/>
            <person name="Schmutz J."/>
            <person name="Symeonidi A."/>
            <person name="Elias M."/>
            <person name="Eveleigh R.J."/>
            <person name="Herman E.K."/>
            <person name="Klute M.J."/>
            <person name="Nakayama T."/>
            <person name="Obornik M."/>
            <person name="Reyes-Prieto A."/>
            <person name="Armbrust E.V."/>
            <person name="Aves S.J."/>
            <person name="Beiko R.G."/>
            <person name="Coutinho P."/>
            <person name="Dacks J.B."/>
            <person name="Durnford D.G."/>
            <person name="Fast N.M."/>
            <person name="Green B.R."/>
            <person name="Grisdale C."/>
            <person name="Hempe F."/>
            <person name="Henrissat B."/>
            <person name="Hoppner M.P."/>
            <person name="Ishida K.-I."/>
            <person name="Kim E."/>
            <person name="Koreny L."/>
            <person name="Kroth P.G."/>
            <person name="Liu Y."/>
            <person name="Malik S.-B."/>
            <person name="Maier U.G."/>
            <person name="McRose D."/>
            <person name="Mock T."/>
            <person name="Neilson J.A."/>
            <person name="Onodera N.T."/>
            <person name="Poole A.M."/>
            <person name="Pritham E.J."/>
            <person name="Richards T.A."/>
            <person name="Rocap G."/>
            <person name="Roy S.W."/>
            <person name="Sarai C."/>
            <person name="Schaack S."/>
            <person name="Shirato S."/>
            <person name="Slamovits C.H."/>
            <person name="Spencer D.F."/>
            <person name="Suzuki S."/>
            <person name="Worden A.Z."/>
            <person name="Zauner S."/>
            <person name="Barry K."/>
            <person name="Bell C."/>
            <person name="Bharti A.K."/>
            <person name="Crow J.A."/>
            <person name="Grimwood J."/>
            <person name="Kramer R."/>
            <person name="Lindquist E."/>
            <person name="Lucas S."/>
            <person name="Salamov A."/>
            <person name="McFadden G.I."/>
            <person name="Lane C.E."/>
            <person name="Keeling P.J."/>
            <person name="Gray M.W."/>
            <person name="Grigoriev I.V."/>
            <person name="Archibald J.M."/>
        </authorList>
    </citation>
    <scope>NUCLEOTIDE SEQUENCE</scope>
    <source>
        <strain evidence="3">CCMP2712</strain>
    </source>
</reference>
<proteinExistence type="predicted"/>
<evidence type="ECO:0000313" key="3">
    <source>
        <dbReference type="Proteomes" id="UP000011087"/>
    </source>
</evidence>
<dbReference type="Proteomes" id="UP000011087">
    <property type="component" value="Unassembled WGS sequence"/>
</dbReference>
<organism evidence="1">
    <name type="scientific">Guillardia theta (strain CCMP2712)</name>
    <name type="common">Cryptophyte</name>
    <dbReference type="NCBI Taxonomy" id="905079"/>
    <lineage>
        <taxon>Eukaryota</taxon>
        <taxon>Cryptophyceae</taxon>
        <taxon>Pyrenomonadales</taxon>
        <taxon>Geminigeraceae</taxon>
        <taxon>Guillardia</taxon>
    </lineage>
</organism>
<feature type="non-terminal residue" evidence="1">
    <location>
        <position position="1"/>
    </location>
</feature>
<sequence length="82" mass="9684">MKAPTVTAYTPFFKRQNIDVKESFHSDITSQKRATEVEMGKQVIDRNLKILERDPCCILALRPWLDGTRQQRLRFEQDDIFV</sequence>
<reference evidence="1 3" key="1">
    <citation type="journal article" date="2012" name="Nature">
        <title>Algal genomes reveal evolutionary mosaicism and the fate of nucleomorphs.</title>
        <authorList>
            <consortium name="DOE Joint Genome Institute"/>
            <person name="Curtis B.A."/>
            <person name="Tanifuji G."/>
            <person name="Burki F."/>
            <person name="Gruber A."/>
            <person name="Irimia M."/>
            <person name="Maruyama S."/>
            <person name="Arias M.C."/>
            <person name="Ball S.G."/>
            <person name="Gile G.H."/>
            <person name="Hirakawa Y."/>
            <person name="Hopkins J.F."/>
            <person name="Kuo A."/>
            <person name="Rensing S.A."/>
            <person name="Schmutz J."/>
            <person name="Symeonidi A."/>
            <person name="Elias M."/>
            <person name="Eveleigh R.J."/>
            <person name="Herman E.K."/>
            <person name="Klute M.J."/>
            <person name="Nakayama T."/>
            <person name="Obornik M."/>
            <person name="Reyes-Prieto A."/>
            <person name="Armbrust E.V."/>
            <person name="Aves S.J."/>
            <person name="Beiko R.G."/>
            <person name="Coutinho P."/>
            <person name="Dacks J.B."/>
            <person name="Durnford D.G."/>
            <person name="Fast N.M."/>
            <person name="Green B.R."/>
            <person name="Grisdale C.J."/>
            <person name="Hempel F."/>
            <person name="Henrissat B."/>
            <person name="Hoppner M.P."/>
            <person name="Ishida K."/>
            <person name="Kim E."/>
            <person name="Koreny L."/>
            <person name="Kroth P.G."/>
            <person name="Liu Y."/>
            <person name="Malik S.B."/>
            <person name="Maier U.G."/>
            <person name="McRose D."/>
            <person name="Mock T."/>
            <person name="Neilson J.A."/>
            <person name="Onodera N.T."/>
            <person name="Poole A.M."/>
            <person name="Pritham E.J."/>
            <person name="Richards T.A."/>
            <person name="Rocap G."/>
            <person name="Roy S.W."/>
            <person name="Sarai C."/>
            <person name="Schaack S."/>
            <person name="Shirato S."/>
            <person name="Slamovits C.H."/>
            <person name="Spencer D.F."/>
            <person name="Suzuki S."/>
            <person name="Worden A.Z."/>
            <person name="Zauner S."/>
            <person name="Barry K."/>
            <person name="Bell C."/>
            <person name="Bharti A.K."/>
            <person name="Crow J.A."/>
            <person name="Grimwood J."/>
            <person name="Kramer R."/>
            <person name="Lindquist E."/>
            <person name="Lucas S."/>
            <person name="Salamov A."/>
            <person name="McFadden G.I."/>
            <person name="Lane C.E."/>
            <person name="Keeling P.J."/>
            <person name="Gray M.W."/>
            <person name="Grigoriev I.V."/>
            <person name="Archibald J.M."/>
        </authorList>
    </citation>
    <scope>NUCLEOTIDE SEQUENCE</scope>
    <source>
        <strain evidence="1 3">CCMP2712</strain>
    </source>
</reference>
<gene>
    <name evidence="1" type="ORF">GUITHDRAFT_150756</name>
</gene>
<keyword evidence="3" id="KW-1185">Reference proteome</keyword>
<name>L1JVY0_GUITC</name>
<protein>
    <submittedName>
        <fullName evidence="1 2">Uncharacterized protein</fullName>
    </submittedName>
</protein>
<dbReference type="PaxDb" id="55529-EKX52335"/>
<dbReference type="RefSeq" id="XP_005839315.1">
    <property type="nucleotide sequence ID" value="XM_005839258.1"/>
</dbReference>
<evidence type="ECO:0000313" key="2">
    <source>
        <dbReference type="EnsemblProtists" id="EKX52335"/>
    </source>
</evidence>
<dbReference type="EnsemblProtists" id="EKX52335">
    <property type="protein sequence ID" value="EKX52335"/>
    <property type="gene ID" value="GUITHDRAFT_150756"/>
</dbReference>
<reference evidence="2" key="3">
    <citation type="submission" date="2015-06" db="UniProtKB">
        <authorList>
            <consortium name="EnsemblProtists"/>
        </authorList>
    </citation>
    <scope>IDENTIFICATION</scope>
</reference>
<accession>L1JVY0</accession>
<evidence type="ECO:0000313" key="1">
    <source>
        <dbReference type="EMBL" id="EKX52335.1"/>
    </source>
</evidence>